<dbReference type="InterPro" id="IPR000868">
    <property type="entry name" value="Isochorismatase-like_dom"/>
</dbReference>
<dbReference type="PANTHER" id="PTHR11080">
    <property type="entry name" value="PYRAZINAMIDASE/NICOTINAMIDASE"/>
    <property type="match status" value="1"/>
</dbReference>
<dbReference type="AlphaFoldDB" id="A0A941D8F4"/>
<dbReference type="GO" id="GO:0019363">
    <property type="term" value="P:pyridine nucleotide biosynthetic process"/>
    <property type="evidence" value="ECO:0007669"/>
    <property type="project" value="UniProtKB-KW"/>
</dbReference>
<dbReference type="Proteomes" id="UP000677016">
    <property type="component" value="Unassembled WGS sequence"/>
</dbReference>
<evidence type="ECO:0000313" key="10">
    <source>
        <dbReference type="Proteomes" id="UP000677016"/>
    </source>
</evidence>
<name>A0A941D8F4_9MICO</name>
<evidence type="ECO:0000259" key="8">
    <source>
        <dbReference type="Pfam" id="PF00857"/>
    </source>
</evidence>
<evidence type="ECO:0000256" key="5">
    <source>
        <dbReference type="ARBA" id="ARBA00037900"/>
    </source>
</evidence>
<keyword evidence="3" id="KW-0479">Metal-binding</keyword>
<evidence type="ECO:0000256" key="3">
    <source>
        <dbReference type="ARBA" id="ARBA00022723"/>
    </source>
</evidence>
<dbReference type="EC" id="3.5.1.19" evidence="6"/>
<comment type="similarity">
    <text evidence="1">Belongs to the isochorismatase family.</text>
</comment>
<sequence>MSTALIVVDVQNDFVEGGSLGVEGGAAVARGISDHVARHGPSYAAVVASRDWHEPHSDNGGHFAPAGEEPDFRATWPVHCVSTGAGSDYAPDLDLTGVTHHVRKGVGEPAYSAFEGETDDGRRLVDVLRALGVERVDVTGIATDHCVRATVLDARREGFAVRLLPGLHAGVAPDTTAAALEEMRAAGAEVS</sequence>
<evidence type="ECO:0000256" key="2">
    <source>
        <dbReference type="ARBA" id="ARBA00022642"/>
    </source>
</evidence>
<dbReference type="SUPFAM" id="SSF52499">
    <property type="entry name" value="Isochorismatase-like hydrolases"/>
    <property type="match status" value="1"/>
</dbReference>
<keyword evidence="2" id="KW-0662">Pyridine nucleotide biosynthesis</keyword>
<dbReference type="InterPro" id="IPR052347">
    <property type="entry name" value="Isochorismatase_Nicotinamidase"/>
</dbReference>
<evidence type="ECO:0000313" key="9">
    <source>
        <dbReference type="EMBL" id="MBR7742755.1"/>
    </source>
</evidence>
<dbReference type="Gene3D" id="3.40.50.850">
    <property type="entry name" value="Isochorismatase-like"/>
    <property type="match status" value="1"/>
</dbReference>
<dbReference type="EMBL" id="JAGSNF010000005">
    <property type="protein sequence ID" value="MBR7742755.1"/>
    <property type="molecule type" value="Genomic_DNA"/>
</dbReference>
<gene>
    <name evidence="9" type="ORF">KC207_05555</name>
</gene>
<keyword evidence="10" id="KW-1185">Reference proteome</keyword>
<dbReference type="Pfam" id="PF00857">
    <property type="entry name" value="Isochorismatase"/>
    <property type="match status" value="1"/>
</dbReference>
<accession>A0A941D8F4</accession>
<organism evidence="9 10">
    <name type="scientific">Phycicoccus avicenniae</name>
    <dbReference type="NCBI Taxonomy" id="2828860"/>
    <lineage>
        <taxon>Bacteria</taxon>
        <taxon>Bacillati</taxon>
        <taxon>Actinomycetota</taxon>
        <taxon>Actinomycetes</taxon>
        <taxon>Micrococcales</taxon>
        <taxon>Intrasporangiaceae</taxon>
        <taxon>Phycicoccus</taxon>
    </lineage>
</organism>
<comment type="pathway">
    <text evidence="5">Cofactor biosynthesis; nicotinate biosynthesis; nicotinate from nicotinamide: step 1/1.</text>
</comment>
<evidence type="ECO:0000256" key="1">
    <source>
        <dbReference type="ARBA" id="ARBA00006336"/>
    </source>
</evidence>
<dbReference type="InterPro" id="IPR036380">
    <property type="entry name" value="Isochorismatase-like_sf"/>
</dbReference>
<feature type="domain" description="Isochorismatase-like" evidence="8">
    <location>
        <begin position="3"/>
        <end position="190"/>
    </location>
</feature>
<dbReference type="GO" id="GO:0046872">
    <property type="term" value="F:metal ion binding"/>
    <property type="evidence" value="ECO:0007669"/>
    <property type="project" value="UniProtKB-KW"/>
</dbReference>
<dbReference type="PANTHER" id="PTHR11080:SF2">
    <property type="entry name" value="LD05707P"/>
    <property type="match status" value="1"/>
</dbReference>
<evidence type="ECO:0000256" key="4">
    <source>
        <dbReference type="ARBA" id="ARBA00022801"/>
    </source>
</evidence>
<evidence type="ECO:0000256" key="7">
    <source>
        <dbReference type="ARBA" id="ARBA00043224"/>
    </source>
</evidence>
<comment type="caution">
    <text evidence="9">The sequence shown here is derived from an EMBL/GenBank/DDBJ whole genome shotgun (WGS) entry which is preliminary data.</text>
</comment>
<dbReference type="RefSeq" id="WP_211601927.1">
    <property type="nucleotide sequence ID" value="NZ_JAGSNF010000005.1"/>
</dbReference>
<proteinExistence type="inferred from homology"/>
<protein>
    <recommendedName>
        <fullName evidence="6">nicotinamidase</fullName>
        <ecNumber evidence="6">3.5.1.19</ecNumber>
    </recommendedName>
    <alternativeName>
        <fullName evidence="7">Nicotinamide deamidase</fullName>
    </alternativeName>
</protein>
<keyword evidence="4" id="KW-0378">Hydrolase</keyword>
<dbReference type="GO" id="GO:0008936">
    <property type="term" value="F:nicotinamidase activity"/>
    <property type="evidence" value="ECO:0007669"/>
    <property type="project" value="UniProtKB-EC"/>
</dbReference>
<evidence type="ECO:0000256" key="6">
    <source>
        <dbReference type="ARBA" id="ARBA00039017"/>
    </source>
</evidence>
<reference evidence="9" key="1">
    <citation type="submission" date="2021-04" db="EMBL/GenBank/DDBJ databases">
        <title>Phycicoccus avicenniae sp. nov., a novel endophytic actinomycetes isolated from branch of Avicennia mariana.</title>
        <authorList>
            <person name="Tuo L."/>
        </authorList>
    </citation>
    <scope>NUCLEOTIDE SEQUENCE</scope>
    <source>
        <strain evidence="9">BSK3Z-2</strain>
    </source>
</reference>